<evidence type="ECO:0000313" key="9">
    <source>
        <dbReference type="Proteomes" id="UP000639338"/>
    </source>
</evidence>
<evidence type="ECO:0000256" key="3">
    <source>
        <dbReference type="ARBA" id="ARBA00022692"/>
    </source>
</evidence>
<organism evidence="8 9">
    <name type="scientific">Aphidius gifuensis</name>
    <name type="common">Parasitoid wasp</name>
    <dbReference type="NCBI Taxonomy" id="684658"/>
    <lineage>
        <taxon>Eukaryota</taxon>
        <taxon>Metazoa</taxon>
        <taxon>Ecdysozoa</taxon>
        <taxon>Arthropoda</taxon>
        <taxon>Hexapoda</taxon>
        <taxon>Insecta</taxon>
        <taxon>Pterygota</taxon>
        <taxon>Neoptera</taxon>
        <taxon>Endopterygota</taxon>
        <taxon>Hymenoptera</taxon>
        <taxon>Apocrita</taxon>
        <taxon>Ichneumonoidea</taxon>
        <taxon>Braconidae</taxon>
        <taxon>Aphidiinae</taxon>
        <taxon>Aphidius</taxon>
    </lineage>
</organism>
<dbReference type="Proteomes" id="UP000639338">
    <property type="component" value="Unassembled WGS sequence"/>
</dbReference>
<reference evidence="8 9" key="1">
    <citation type="submission" date="2020-08" db="EMBL/GenBank/DDBJ databases">
        <title>Aphidius gifuensis genome sequencing and assembly.</title>
        <authorList>
            <person name="Du Z."/>
        </authorList>
    </citation>
    <scope>NUCLEOTIDE SEQUENCE [LARGE SCALE GENOMIC DNA]</scope>
    <source>
        <strain evidence="8">YNYX2018</strain>
        <tissue evidence="8">Adults</tissue>
    </source>
</reference>
<dbReference type="PANTHER" id="PTHR45840:SF10">
    <property type="entry name" value="RHOMBOID PROTEASE"/>
    <property type="match status" value="1"/>
</dbReference>
<comment type="similarity">
    <text evidence="2">Belongs to the peptidase S54 family.</text>
</comment>
<evidence type="ECO:0000313" key="8">
    <source>
        <dbReference type="EMBL" id="KAF7988851.1"/>
    </source>
</evidence>
<dbReference type="InterPro" id="IPR035952">
    <property type="entry name" value="Rhomboid-like_sf"/>
</dbReference>
<accession>A0A834XMS6</accession>
<gene>
    <name evidence="8" type="ORF">HCN44_007161</name>
</gene>
<dbReference type="AlphaFoldDB" id="A0A834XMS6"/>
<feature type="transmembrane region" description="Helical" evidence="6">
    <location>
        <begin position="119"/>
        <end position="143"/>
    </location>
</feature>
<protein>
    <recommendedName>
        <fullName evidence="7">Peptidase S54 rhomboid domain-containing protein</fullName>
    </recommendedName>
</protein>
<dbReference type="SUPFAM" id="SSF144091">
    <property type="entry name" value="Rhomboid-like"/>
    <property type="match status" value="1"/>
</dbReference>
<proteinExistence type="inferred from homology"/>
<evidence type="ECO:0000259" key="7">
    <source>
        <dbReference type="Pfam" id="PF01694"/>
    </source>
</evidence>
<dbReference type="PANTHER" id="PTHR45840">
    <property type="entry name" value="RHOMBOID-RELATED PROTEIN"/>
    <property type="match status" value="1"/>
</dbReference>
<evidence type="ECO:0000256" key="1">
    <source>
        <dbReference type="ARBA" id="ARBA00004141"/>
    </source>
</evidence>
<evidence type="ECO:0000256" key="5">
    <source>
        <dbReference type="ARBA" id="ARBA00023136"/>
    </source>
</evidence>
<comment type="subcellular location">
    <subcellularLocation>
        <location evidence="1">Membrane</location>
        <topology evidence="1">Multi-pass membrane protein</topology>
    </subcellularLocation>
</comment>
<dbReference type="GO" id="GO:0004252">
    <property type="term" value="F:serine-type endopeptidase activity"/>
    <property type="evidence" value="ECO:0007669"/>
    <property type="project" value="InterPro"/>
</dbReference>
<feature type="domain" description="Peptidase S54 rhomboid" evidence="7">
    <location>
        <begin position="112"/>
        <end position="253"/>
    </location>
</feature>
<keyword evidence="3 6" id="KW-0812">Transmembrane</keyword>
<dbReference type="EMBL" id="JACMRX010000005">
    <property type="protein sequence ID" value="KAF7988851.1"/>
    <property type="molecule type" value="Genomic_DNA"/>
</dbReference>
<comment type="caution">
    <text evidence="8">The sequence shown here is derived from an EMBL/GenBank/DDBJ whole genome shotgun (WGS) entry which is preliminary data.</text>
</comment>
<sequence length="302" mass="33450">MDAESLLLVTSPTVSTISSFDQNESQQYPNNQLSNDSSSVTIDNLTFEKIKNNDIIIKPVSRYFQQPRKPEFRIRPPYLMICISIIEISVHCLGNEGVIRRWLVYDPRHRIQGWRFASYMLLHSNVFHLVLNVVIQLVLAIPLEVEQSRLSVGIIYLCGGVCGALGASLLQPSLYLVGASAGVYALLTSHLAHLYLCHGELRYAGWRLVAVLLLVGADIIQLPVPALIGRGKIGWSAHIAGAFAGPLIGLSIFPNKSKKDSRGRKFVKFVRFLSGVSIMLLIFGGIFGNMYVIVLPHLQKPS</sequence>
<dbReference type="OrthoDB" id="418595at2759"/>
<name>A0A834XMS6_APHGI</name>
<dbReference type="Gene3D" id="1.20.1540.10">
    <property type="entry name" value="Rhomboid-like"/>
    <property type="match status" value="1"/>
</dbReference>
<feature type="transmembrane region" description="Helical" evidence="6">
    <location>
        <begin position="150"/>
        <end position="169"/>
    </location>
</feature>
<keyword evidence="5 6" id="KW-0472">Membrane</keyword>
<keyword evidence="4 6" id="KW-1133">Transmembrane helix</keyword>
<keyword evidence="9" id="KW-1185">Reference proteome</keyword>
<feature type="transmembrane region" description="Helical" evidence="6">
    <location>
        <begin position="273"/>
        <end position="294"/>
    </location>
</feature>
<evidence type="ECO:0000256" key="4">
    <source>
        <dbReference type="ARBA" id="ARBA00022989"/>
    </source>
</evidence>
<dbReference type="Pfam" id="PF01694">
    <property type="entry name" value="Rhomboid"/>
    <property type="match status" value="1"/>
</dbReference>
<feature type="transmembrane region" description="Helical" evidence="6">
    <location>
        <begin position="208"/>
        <end position="228"/>
    </location>
</feature>
<dbReference type="InterPro" id="IPR022764">
    <property type="entry name" value="Peptidase_S54_rhomboid_dom"/>
</dbReference>
<dbReference type="InterPro" id="IPR051739">
    <property type="entry name" value="Rhomboid_IM_Serine_Proteases"/>
</dbReference>
<evidence type="ECO:0000256" key="6">
    <source>
        <dbReference type="SAM" id="Phobius"/>
    </source>
</evidence>
<evidence type="ECO:0000256" key="2">
    <source>
        <dbReference type="ARBA" id="ARBA00009045"/>
    </source>
</evidence>
<feature type="transmembrane region" description="Helical" evidence="6">
    <location>
        <begin position="175"/>
        <end position="196"/>
    </location>
</feature>
<feature type="transmembrane region" description="Helical" evidence="6">
    <location>
        <begin position="234"/>
        <end position="253"/>
    </location>
</feature>
<dbReference type="GO" id="GO:0016020">
    <property type="term" value="C:membrane"/>
    <property type="evidence" value="ECO:0007669"/>
    <property type="project" value="UniProtKB-SubCell"/>
</dbReference>